<dbReference type="GO" id="GO:0016787">
    <property type="term" value="F:hydrolase activity"/>
    <property type="evidence" value="ECO:0007669"/>
    <property type="project" value="UniProtKB-KW"/>
</dbReference>
<evidence type="ECO:0000313" key="2">
    <source>
        <dbReference type="EMBL" id="NMM47196.1"/>
    </source>
</evidence>
<dbReference type="InterPro" id="IPR004843">
    <property type="entry name" value="Calcineurin-like_PHP"/>
</dbReference>
<feature type="domain" description="Calcineurin-like phosphoesterase" evidence="1">
    <location>
        <begin position="29"/>
        <end position="154"/>
    </location>
</feature>
<comment type="caution">
    <text evidence="2">The sequence shown here is derived from an EMBL/GenBank/DDBJ whole genome shotgun (WGS) entry which is preliminary data.</text>
</comment>
<gene>
    <name evidence="2" type="primary">pdeM</name>
    <name evidence="2" type="ORF">HH304_02205</name>
</gene>
<dbReference type="AlphaFoldDB" id="A0A848ITX5"/>
<dbReference type="InterPro" id="IPR029052">
    <property type="entry name" value="Metallo-depent_PP-like"/>
</dbReference>
<keyword evidence="3" id="KW-1185">Reference proteome</keyword>
<dbReference type="NCBIfam" id="TIGR04123">
    <property type="entry name" value="P_estr_lig_assc"/>
    <property type="match status" value="1"/>
</dbReference>
<dbReference type="Gene3D" id="3.60.21.10">
    <property type="match status" value="1"/>
</dbReference>
<name>A0A848ITX5_9BACT</name>
<dbReference type="Proteomes" id="UP000559010">
    <property type="component" value="Unassembled WGS sequence"/>
</dbReference>
<keyword evidence="2" id="KW-0378">Hydrolase</keyword>
<dbReference type="SUPFAM" id="SSF56300">
    <property type="entry name" value="Metallo-dependent phosphatases"/>
    <property type="match status" value="1"/>
</dbReference>
<dbReference type="EMBL" id="JABBNU010000001">
    <property type="protein sequence ID" value="NMM47196.1"/>
    <property type="molecule type" value="Genomic_DNA"/>
</dbReference>
<keyword evidence="2" id="KW-0540">Nuclease</keyword>
<dbReference type="PANTHER" id="PTHR39323:SF1">
    <property type="entry name" value="BLR1149 PROTEIN"/>
    <property type="match status" value="1"/>
</dbReference>
<dbReference type="PIRSF" id="PIRSF000887">
    <property type="entry name" value="Pesterase_MJ0037"/>
    <property type="match status" value="1"/>
</dbReference>
<dbReference type="GO" id="GO:0004519">
    <property type="term" value="F:endonuclease activity"/>
    <property type="evidence" value="ECO:0007669"/>
    <property type="project" value="UniProtKB-KW"/>
</dbReference>
<dbReference type="InterPro" id="IPR024173">
    <property type="entry name" value="Pesterase_MJ0037-like"/>
</dbReference>
<dbReference type="PANTHER" id="PTHR39323">
    <property type="entry name" value="BLR1149 PROTEIN"/>
    <property type="match status" value="1"/>
</dbReference>
<proteinExistence type="predicted"/>
<protein>
    <submittedName>
        <fullName evidence="2">Ligase-associated DNA damage response endonuclease PdeM</fullName>
        <ecNumber evidence="2">3.1.-.-</ecNumber>
    </submittedName>
</protein>
<evidence type="ECO:0000313" key="3">
    <source>
        <dbReference type="Proteomes" id="UP000559010"/>
    </source>
</evidence>
<dbReference type="RefSeq" id="WP_169677806.1">
    <property type="nucleotide sequence ID" value="NZ_JABBNU010000001.1"/>
</dbReference>
<keyword evidence="2" id="KW-0255">Endonuclease</keyword>
<accession>A0A848ITX5</accession>
<dbReference type="InterPro" id="IPR026336">
    <property type="entry name" value="PdeM-like"/>
</dbReference>
<dbReference type="GO" id="GO:0016874">
    <property type="term" value="F:ligase activity"/>
    <property type="evidence" value="ECO:0007669"/>
    <property type="project" value="UniProtKB-KW"/>
</dbReference>
<evidence type="ECO:0000259" key="1">
    <source>
        <dbReference type="Pfam" id="PF00149"/>
    </source>
</evidence>
<dbReference type="Pfam" id="PF00149">
    <property type="entry name" value="Metallophos"/>
    <property type="match status" value="1"/>
</dbReference>
<keyword evidence="2" id="KW-0436">Ligase</keyword>
<organism evidence="2 3">
    <name type="scientific">Marinigracilibium pacificum</name>
    <dbReference type="NCBI Taxonomy" id="2729599"/>
    <lineage>
        <taxon>Bacteria</taxon>
        <taxon>Pseudomonadati</taxon>
        <taxon>Bacteroidota</taxon>
        <taxon>Cytophagia</taxon>
        <taxon>Cytophagales</taxon>
        <taxon>Flammeovirgaceae</taxon>
        <taxon>Marinigracilibium</taxon>
    </lineage>
</organism>
<dbReference type="EC" id="3.1.-.-" evidence="2"/>
<reference evidence="2 3" key="1">
    <citation type="submission" date="2020-04" db="EMBL/GenBank/DDBJ databases">
        <title>Flammeovirgaceae bacterium KN852 isolated from deep sea.</title>
        <authorList>
            <person name="Zhang D.-C."/>
        </authorList>
    </citation>
    <scope>NUCLEOTIDE SEQUENCE [LARGE SCALE GENOMIC DNA]</scope>
    <source>
        <strain evidence="2 3">KN852</strain>
    </source>
</reference>
<sequence>MNKVKIDIRGEKLTLLPEKGIFWEKESALLIADLHLGKITHFRKHGVALPAGGVMNNWSRLAELIDEYQPKDVYFLGDLFHSDYNHEWTIFEELSTEFERTNFHLIAGNHDILPSFLYDKYQIKVYKEPLIVEPFIFSHHPLEEENEFYNLAGHIHPGVVMRGPGRQSIRLKCFYFSKSNGVLPSYGDFTGIYNMKVKEDDQVYVITNDTVIKV</sequence>